<evidence type="ECO:0000256" key="1">
    <source>
        <dbReference type="SAM" id="MobiDB-lite"/>
    </source>
</evidence>
<reference evidence="2" key="1">
    <citation type="journal article" date="2022" name="Int. J. Mol. Sci.">
        <title>Draft Genome of Tanacetum Coccineum: Genomic Comparison of Closely Related Tanacetum-Family Plants.</title>
        <authorList>
            <person name="Yamashiro T."/>
            <person name="Shiraishi A."/>
            <person name="Nakayama K."/>
            <person name="Satake H."/>
        </authorList>
    </citation>
    <scope>NUCLEOTIDE SEQUENCE</scope>
</reference>
<reference evidence="2" key="2">
    <citation type="submission" date="2022-01" db="EMBL/GenBank/DDBJ databases">
        <authorList>
            <person name="Yamashiro T."/>
            <person name="Shiraishi A."/>
            <person name="Satake H."/>
            <person name="Nakayama K."/>
        </authorList>
    </citation>
    <scope>NUCLEOTIDE SEQUENCE</scope>
</reference>
<gene>
    <name evidence="2" type="ORF">Tco_0840737</name>
</gene>
<dbReference type="EMBL" id="BQNB010012655">
    <property type="protein sequence ID" value="GJT06275.1"/>
    <property type="molecule type" value="Genomic_DNA"/>
</dbReference>
<accession>A0ABQ5AUF6</accession>
<evidence type="ECO:0000313" key="3">
    <source>
        <dbReference type="Proteomes" id="UP001151760"/>
    </source>
</evidence>
<evidence type="ECO:0000313" key="2">
    <source>
        <dbReference type="EMBL" id="GJT06275.1"/>
    </source>
</evidence>
<keyword evidence="3" id="KW-1185">Reference proteome</keyword>
<comment type="caution">
    <text evidence="2">The sequence shown here is derived from an EMBL/GenBank/DDBJ whole genome shotgun (WGS) entry which is preliminary data.</text>
</comment>
<proteinExistence type="predicted"/>
<protein>
    <submittedName>
        <fullName evidence="2">Uncharacterized protein</fullName>
    </submittedName>
</protein>
<feature type="region of interest" description="Disordered" evidence="1">
    <location>
        <begin position="113"/>
        <end position="134"/>
    </location>
</feature>
<organism evidence="2 3">
    <name type="scientific">Tanacetum coccineum</name>
    <dbReference type="NCBI Taxonomy" id="301880"/>
    <lineage>
        <taxon>Eukaryota</taxon>
        <taxon>Viridiplantae</taxon>
        <taxon>Streptophyta</taxon>
        <taxon>Embryophyta</taxon>
        <taxon>Tracheophyta</taxon>
        <taxon>Spermatophyta</taxon>
        <taxon>Magnoliopsida</taxon>
        <taxon>eudicotyledons</taxon>
        <taxon>Gunneridae</taxon>
        <taxon>Pentapetalae</taxon>
        <taxon>asterids</taxon>
        <taxon>campanulids</taxon>
        <taxon>Asterales</taxon>
        <taxon>Asteraceae</taxon>
        <taxon>Asteroideae</taxon>
        <taxon>Anthemideae</taxon>
        <taxon>Anthemidinae</taxon>
        <taxon>Tanacetum</taxon>
    </lineage>
</organism>
<sequence>MSLVLKAYDTALDDGAVLVKRSDVLRTTESDSDDEEEYEIKRNKFGALIYGLKPAPYLNCMIPDGDTPGGYREDGVSYHWDKYQGVFEHMARVYSVPLQGAYNLPSYAQPQYDQCYQQYSPPPPQYQQQQDDDE</sequence>
<name>A0ABQ5AUF6_9ASTR</name>
<dbReference type="Proteomes" id="UP001151760">
    <property type="component" value="Unassembled WGS sequence"/>
</dbReference>